<dbReference type="InterPro" id="IPR001584">
    <property type="entry name" value="Integrase_cat-core"/>
</dbReference>
<keyword evidence="4" id="KW-1185">Reference proteome</keyword>
<dbReference type="RefSeq" id="WP_229641807.1">
    <property type="nucleotide sequence ID" value="NZ_JADWDC010000051.1"/>
</dbReference>
<dbReference type="InterPro" id="IPR012337">
    <property type="entry name" value="RNaseH-like_sf"/>
</dbReference>
<dbReference type="SUPFAM" id="SSF53098">
    <property type="entry name" value="Ribonuclease H-like"/>
    <property type="match status" value="1"/>
</dbReference>
<organism evidence="3 4">
    <name type="scientific">Waterburya agarophytonicola KI4</name>
    <dbReference type="NCBI Taxonomy" id="2874699"/>
    <lineage>
        <taxon>Bacteria</taxon>
        <taxon>Bacillati</taxon>
        <taxon>Cyanobacteriota</taxon>
        <taxon>Cyanophyceae</taxon>
        <taxon>Pleurocapsales</taxon>
        <taxon>Hyellaceae</taxon>
        <taxon>Waterburya</taxon>
        <taxon>Waterburya agarophytonicola</taxon>
    </lineage>
</organism>
<feature type="region of interest" description="Disordered" evidence="1">
    <location>
        <begin position="147"/>
        <end position="168"/>
    </location>
</feature>
<evidence type="ECO:0000256" key="1">
    <source>
        <dbReference type="SAM" id="MobiDB-lite"/>
    </source>
</evidence>
<dbReference type="PROSITE" id="PS50994">
    <property type="entry name" value="INTEGRASE"/>
    <property type="match status" value="1"/>
</dbReference>
<dbReference type="Proteomes" id="UP000729733">
    <property type="component" value="Unassembled WGS sequence"/>
</dbReference>
<reference evidence="3" key="1">
    <citation type="journal article" date="2021" name="Antonie Van Leeuwenhoek">
        <title>Draft genome and description of Waterburya agarophytonicola gen. nov. sp. nov. (Pleurocapsales, Cyanobacteria): a seaweed symbiont.</title>
        <authorList>
            <person name="Bonthond G."/>
            <person name="Shalygin S."/>
            <person name="Bayer T."/>
            <person name="Weinberger F."/>
        </authorList>
    </citation>
    <scope>NUCLEOTIDE SEQUENCE</scope>
    <source>
        <strain evidence="3">KI4</strain>
    </source>
</reference>
<feature type="compositionally biased region" description="Basic residues" evidence="1">
    <location>
        <begin position="157"/>
        <end position="168"/>
    </location>
</feature>
<evidence type="ECO:0000313" key="3">
    <source>
        <dbReference type="EMBL" id="MCC0178706.1"/>
    </source>
</evidence>
<dbReference type="Pfam" id="PF09299">
    <property type="entry name" value="Mu-transpos_C"/>
    <property type="match status" value="1"/>
</dbReference>
<feature type="region of interest" description="Disordered" evidence="1">
    <location>
        <begin position="699"/>
        <end position="734"/>
    </location>
</feature>
<protein>
    <submittedName>
        <fullName evidence="3">Transposase</fullName>
    </submittedName>
</protein>
<dbReference type="GO" id="GO:0003676">
    <property type="term" value="F:nucleic acid binding"/>
    <property type="evidence" value="ECO:0007669"/>
    <property type="project" value="InterPro"/>
</dbReference>
<dbReference type="Gene3D" id="3.30.420.10">
    <property type="entry name" value="Ribonuclease H-like superfamily/Ribonuclease H"/>
    <property type="match status" value="1"/>
</dbReference>
<proteinExistence type="predicted"/>
<feature type="compositionally biased region" description="Basic residues" evidence="1">
    <location>
        <begin position="724"/>
        <end position="733"/>
    </location>
</feature>
<dbReference type="EMBL" id="JADWDC010000051">
    <property type="protein sequence ID" value="MCC0178706.1"/>
    <property type="molecule type" value="Genomic_DNA"/>
</dbReference>
<name>A0A964FH24_9CYAN</name>
<sequence length="748" mass="86981">MLYVNDLVEWVNDTEETKVERIIWIDENYVLAFVFDINTNKGVPHAKRISEIEDAIEEGTAIQLKSDPWLRIVTEDNLSEKEIEIRDKIWKIIALIVEQEPEVYDRKLRGSLVNEAIAKSTDKIAKKTIYGYLRKYWQRGKTKNSLLPDYSNSGGKGKTRKASNSIKRGRPRKYKKVAEIGEGINITEEDLKIFRIAISKFYNNRKGNFLTTAYELMLKDYYSEETVYDERGVRKSVLIPPDKRPTIRQFRYWYDKEHKPDIKKTVSSRRGSRAFALKHRAITATSKQETIGPGSRYQIDATIADVYLVSKYNRNWIIGRPVVYLIIDVFSRMITGVYVGLEGPSWLGMMMALVNAATDKVKYCAEYGIEITPKQWQVHHVPEVILGDRGELAGKNVETSINNLGIRIENAAPYRGDQKGIVERHFKTMHGRVKPFIPGYVDVDFTQRGGKDYRLDGKLNLDEFTKAIIYLILEHNNNHYLNDYQRDTEMIVDDVETVPKELWQWGIANRSGRLKTFPEDIVKLNLMPSGRATITAKGIKFKKLHYTCEKARREQWFERARSGTLGKNQKYLDISYDPRQPEYIYIRSSDGKDYEKCSIIDFEARYTGKTWEEIEYLLVYEQLQKQKYKGKETQTKVNLMAEFENIVEQATASTDAVLDKTISNSKKVKGIRDNRAFEKEKRREDEAFELSKDELPSSVDRIEEISESKPKTVSDNTLSDQPKQKTKSFKRKKLEALKRNRLRRSIED</sequence>
<dbReference type="InterPro" id="IPR036397">
    <property type="entry name" value="RNaseH_sf"/>
</dbReference>
<evidence type="ECO:0000259" key="2">
    <source>
        <dbReference type="PROSITE" id="PS50994"/>
    </source>
</evidence>
<feature type="domain" description="Integrase catalytic" evidence="2">
    <location>
        <begin position="289"/>
        <end position="507"/>
    </location>
</feature>
<comment type="caution">
    <text evidence="3">The sequence shown here is derived from an EMBL/GenBank/DDBJ whole genome shotgun (WGS) entry which is preliminary data.</text>
</comment>
<dbReference type="GO" id="GO:0015074">
    <property type="term" value="P:DNA integration"/>
    <property type="evidence" value="ECO:0007669"/>
    <property type="project" value="InterPro"/>
</dbReference>
<dbReference type="InterPro" id="IPR015378">
    <property type="entry name" value="Transposase-like_Mu_C"/>
</dbReference>
<gene>
    <name evidence="3" type="ORF">I4641_17180</name>
</gene>
<dbReference type="AlphaFoldDB" id="A0A964FH24"/>
<feature type="compositionally biased region" description="Basic and acidic residues" evidence="1">
    <location>
        <begin position="699"/>
        <end position="712"/>
    </location>
</feature>
<accession>A0A964FH24</accession>
<evidence type="ECO:0000313" key="4">
    <source>
        <dbReference type="Proteomes" id="UP000729733"/>
    </source>
</evidence>